<dbReference type="InterPro" id="IPR013783">
    <property type="entry name" value="Ig-like_fold"/>
</dbReference>
<dbReference type="Gene3D" id="3.20.20.300">
    <property type="entry name" value="Glycoside hydrolase, family 3, N-terminal domain"/>
    <property type="match status" value="1"/>
</dbReference>
<keyword evidence="6 7" id="KW-0326">Glycosidase</keyword>
<evidence type="ECO:0000259" key="9">
    <source>
        <dbReference type="SMART" id="SM01217"/>
    </source>
</evidence>
<dbReference type="EC" id="3.2.1.21" evidence="3"/>
<organism evidence="10 11">
    <name type="scientific">Longimonas halophila</name>
    <dbReference type="NCBI Taxonomy" id="1469170"/>
    <lineage>
        <taxon>Bacteria</taxon>
        <taxon>Pseudomonadati</taxon>
        <taxon>Rhodothermota</taxon>
        <taxon>Rhodothermia</taxon>
        <taxon>Rhodothermales</taxon>
        <taxon>Salisaetaceae</taxon>
        <taxon>Longimonas</taxon>
    </lineage>
</organism>
<evidence type="ECO:0000256" key="1">
    <source>
        <dbReference type="ARBA" id="ARBA00000448"/>
    </source>
</evidence>
<dbReference type="EMBL" id="PDEP01000017">
    <property type="protein sequence ID" value="PEN05028.1"/>
    <property type="molecule type" value="Genomic_DNA"/>
</dbReference>
<evidence type="ECO:0000256" key="6">
    <source>
        <dbReference type="ARBA" id="ARBA00023295"/>
    </source>
</evidence>
<dbReference type="InterPro" id="IPR001764">
    <property type="entry name" value="Glyco_hydro_3_N"/>
</dbReference>
<dbReference type="SUPFAM" id="SSF52279">
    <property type="entry name" value="Beta-D-glucan exohydrolase, C-terminal domain"/>
    <property type="match status" value="1"/>
</dbReference>
<name>A0A2H3NI14_9BACT</name>
<dbReference type="PROSITE" id="PS00775">
    <property type="entry name" value="GLYCOSYL_HYDROL_F3"/>
    <property type="match status" value="1"/>
</dbReference>
<comment type="similarity">
    <text evidence="2 7">Belongs to the glycosyl hydrolase 3 family.</text>
</comment>
<dbReference type="InterPro" id="IPR026891">
    <property type="entry name" value="Fn3-like"/>
</dbReference>
<keyword evidence="4" id="KW-0732">Signal</keyword>
<evidence type="ECO:0000256" key="3">
    <source>
        <dbReference type="ARBA" id="ARBA00012744"/>
    </source>
</evidence>
<feature type="compositionally biased region" description="Polar residues" evidence="8">
    <location>
        <begin position="37"/>
        <end position="61"/>
    </location>
</feature>
<evidence type="ECO:0000256" key="7">
    <source>
        <dbReference type="RuleBase" id="RU361161"/>
    </source>
</evidence>
<dbReference type="GO" id="GO:0009251">
    <property type="term" value="P:glucan catabolic process"/>
    <property type="evidence" value="ECO:0007669"/>
    <property type="project" value="TreeGrafter"/>
</dbReference>
<proteinExistence type="inferred from homology"/>
<dbReference type="InterPro" id="IPR051915">
    <property type="entry name" value="Cellulose_Degrad_GH3"/>
</dbReference>
<dbReference type="PRINTS" id="PR00133">
    <property type="entry name" value="GLHYDRLASE3"/>
</dbReference>
<comment type="catalytic activity">
    <reaction evidence="1">
        <text>Hydrolysis of terminal, non-reducing beta-D-glucosyl residues with release of beta-D-glucose.</text>
        <dbReference type="EC" id="3.2.1.21"/>
    </reaction>
</comment>
<keyword evidence="5 7" id="KW-0378">Hydrolase</keyword>
<evidence type="ECO:0000256" key="2">
    <source>
        <dbReference type="ARBA" id="ARBA00005336"/>
    </source>
</evidence>
<dbReference type="OrthoDB" id="9758670at2"/>
<dbReference type="FunFam" id="3.20.20.300:FF:000007">
    <property type="entry name" value="Lysosomal beta glucosidase"/>
    <property type="match status" value="1"/>
</dbReference>
<dbReference type="PANTHER" id="PTHR30620:SF16">
    <property type="entry name" value="LYSOSOMAL BETA GLUCOSIDASE"/>
    <property type="match status" value="1"/>
</dbReference>
<dbReference type="InterPro" id="IPR017853">
    <property type="entry name" value="GH"/>
</dbReference>
<dbReference type="Pfam" id="PF01915">
    <property type="entry name" value="Glyco_hydro_3_C"/>
    <property type="match status" value="1"/>
</dbReference>
<comment type="caution">
    <text evidence="10">The sequence shown here is derived from an EMBL/GenBank/DDBJ whole genome shotgun (WGS) entry which is preliminary data.</text>
</comment>
<dbReference type="InterPro" id="IPR036881">
    <property type="entry name" value="Glyco_hydro_3_C_sf"/>
</dbReference>
<dbReference type="Proteomes" id="UP000221024">
    <property type="component" value="Unassembled WGS sequence"/>
</dbReference>
<dbReference type="Pfam" id="PF00933">
    <property type="entry name" value="Glyco_hydro_3"/>
    <property type="match status" value="1"/>
</dbReference>
<protein>
    <recommendedName>
        <fullName evidence="3">beta-glucosidase</fullName>
        <ecNumber evidence="3">3.2.1.21</ecNumber>
    </recommendedName>
</protein>
<dbReference type="Gene3D" id="2.60.40.10">
    <property type="entry name" value="Immunoglobulins"/>
    <property type="match status" value="1"/>
</dbReference>
<dbReference type="AlphaFoldDB" id="A0A2H3NI14"/>
<dbReference type="Gene3D" id="3.40.50.1700">
    <property type="entry name" value="Glycoside hydrolase family 3 C-terminal domain"/>
    <property type="match status" value="1"/>
</dbReference>
<dbReference type="RefSeq" id="WP_098063274.1">
    <property type="nucleotide sequence ID" value="NZ_PDEP01000017.1"/>
</dbReference>
<reference evidence="10 11" key="1">
    <citation type="submission" date="2017-10" db="EMBL/GenBank/DDBJ databases">
        <title>Draft genome of Longimonas halophila.</title>
        <authorList>
            <person name="Goh K.M."/>
            <person name="Shamsir M.S."/>
            <person name="Lim S.W."/>
        </authorList>
    </citation>
    <scope>NUCLEOTIDE SEQUENCE [LARGE SCALE GENOMIC DNA]</scope>
    <source>
        <strain evidence="10 11">KCTC 42399</strain>
    </source>
</reference>
<evidence type="ECO:0000256" key="4">
    <source>
        <dbReference type="ARBA" id="ARBA00022729"/>
    </source>
</evidence>
<dbReference type="SMART" id="SM01217">
    <property type="entry name" value="Fn3_like"/>
    <property type="match status" value="1"/>
</dbReference>
<dbReference type="InterPro" id="IPR019800">
    <property type="entry name" value="Glyco_hydro_3_AS"/>
</dbReference>
<dbReference type="InterPro" id="IPR002772">
    <property type="entry name" value="Glyco_hydro_3_C"/>
</dbReference>
<evidence type="ECO:0000256" key="8">
    <source>
        <dbReference type="SAM" id="MobiDB-lite"/>
    </source>
</evidence>
<dbReference type="Pfam" id="PF14310">
    <property type="entry name" value="Fn3-like"/>
    <property type="match status" value="1"/>
</dbReference>
<dbReference type="GO" id="GO:0008422">
    <property type="term" value="F:beta-glucosidase activity"/>
    <property type="evidence" value="ECO:0007669"/>
    <property type="project" value="UniProtKB-EC"/>
</dbReference>
<sequence>MIAFYGAAPCLSKPLHVLVPLLIVLTTLAGCTQTNSSRMTEADSDTTTAAVSSNALSQTGARASEEGVTMPLDRDVSLLEMSTPPVGLSAQSSGAFIREVVADSTGSSVENLDARVDSLLSRMTLEEKVGQMMQLELGMATDAEPFPQPINSEKLRRIVQDYHVGSILNVVNAAFTTEHWHEVLTAVQDEARQTRLGIPVLYGIDAVHGANYTQEAVLFPQNQGLAATWNVALAEESGVITARDVRASGIPWNFSPVLDVGRDPRWPRLYETFGEDAHLTSAMGLALQRGMQGTDLSDPAHVAAAAKHFIGYSGSESGRDRTPARISNIELREQYLRPFQDAVDAGVASIMVNSGEVNGVPVHASRYLLTEVLREELGFDGVVVTDWLDIKKLVSLHEVAPNERQATKMAIEAGIDMSMVPSDVSFFEHLVALVEDGEVTEARIDASVRRILRLKFALGLFEDPLPGLDLADEVGNERDRRVALQAAQESVTLLRNTDALLPLSPDQNVLVTGPTAHSMQSLNNGWTYTWQGGGRAQELFHDGRPTLMEAMREHAGADQVQYVPGATLTAPDQLREAVAAATESDVAVVAVGEGAYAETAGNLPHSLMLPVAQRRLIREIAATGTPVVLVMIQGRPRTLGDAHEEAQAMVTAYNPGTEGGQALADVLYGTVNPSGHLPYTYPSRPTGYALYDHKPSERLSADFADSGAEPLFPFGHGESYTTFAYRDLQVDTPEAALDSLNAGHTVDVRVTVENTGSRTGQDVVQLYLRDEVASVTPAARKLKRFTKVELAPGASETLTFTLRAEDFRLIGRSGTPVLEPGAFRLQVDTLEAPFSVTEQVPVTP</sequence>
<accession>A0A2H3NI14</accession>
<keyword evidence="11" id="KW-1185">Reference proteome</keyword>
<evidence type="ECO:0000313" key="11">
    <source>
        <dbReference type="Proteomes" id="UP000221024"/>
    </source>
</evidence>
<dbReference type="PANTHER" id="PTHR30620">
    <property type="entry name" value="PERIPLASMIC BETA-GLUCOSIDASE-RELATED"/>
    <property type="match status" value="1"/>
</dbReference>
<feature type="region of interest" description="Disordered" evidence="8">
    <location>
        <begin position="37"/>
        <end position="66"/>
    </location>
</feature>
<evidence type="ECO:0000256" key="5">
    <source>
        <dbReference type="ARBA" id="ARBA00022801"/>
    </source>
</evidence>
<dbReference type="InterPro" id="IPR036962">
    <property type="entry name" value="Glyco_hydro_3_N_sf"/>
</dbReference>
<feature type="domain" description="Fibronectin type III-like" evidence="9">
    <location>
        <begin position="762"/>
        <end position="831"/>
    </location>
</feature>
<evidence type="ECO:0000313" key="10">
    <source>
        <dbReference type="EMBL" id="PEN05028.1"/>
    </source>
</evidence>
<gene>
    <name evidence="10" type="ORF">CRI93_14025</name>
</gene>
<dbReference type="SUPFAM" id="SSF51445">
    <property type="entry name" value="(Trans)glycosidases"/>
    <property type="match status" value="1"/>
</dbReference>